<protein>
    <submittedName>
        <fullName evidence="3">Uncharacterized protein</fullName>
    </submittedName>
</protein>
<dbReference type="Proteomes" id="UP000324897">
    <property type="component" value="Unassembled WGS sequence"/>
</dbReference>
<feature type="region of interest" description="Disordered" evidence="2">
    <location>
        <begin position="148"/>
        <end position="169"/>
    </location>
</feature>
<evidence type="ECO:0000313" key="4">
    <source>
        <dbReference type="Proteomes" id="UP000324897"/>
    </source>
</evidence>
<gene>
    <name evidence="3" type="ORF">EJB05_38180</name>
</gene>
<feature type="non-terminal residue" evidence="3">
    <location>
        <position position="684"/>
    </location>
</feature>
<dbReference type="PANTHER" id="PTHR33063:SF15">
    <property type="entry name" value="TRANSPOSASE, PTTA_EN_SPM, PLANT"/>
    <property type="match status" value="1"/>
</dbReference>
<proteinExistence type="predicted"/>
<dbReference type="Gramene" id="TVU14696">
    <property type="protein sequence ID" value="TVU14696"/>
    <property type="gene ID" value="EJB05_38180"/>
</dbReference>
<accession>A0A5J9TTH1</accession>
<feature type="non-terminal residue" evidence="3">
    <location>
        <position position="1"/>
    </location>
</feature>
<feature type="coiled-coil region" evidence="1">
    <location>
        <begin position="613"/>
        <end position="668"/>
    </location>
</feature>
<name>A0A5J9TTH1_9POAL</name>
<evidence type="ECO:0000256" key="1">
    <source>
        <dbReference type="SAM" id="Coils"/>
    </source>
</evidence>
<sequence length="684" mass="74819">QQKRNPTYLSARRYRRLGFCSASRSRTRGAAVGLLLTRPPPRRVPCALPQLPPPDCSSAVRRLAASLAHVPAVPPPLLLVRIWATEPGRGGATGRRASLSLSKLGAGLPSPYRSSAPGLCLPAPRTPPHDAVALSRAPSVPPAVLPQCRPHSNQPHVVLPAGAPSSGRRRSIVRGRKGRASTVQCAVVEGFLSSDMERIRKSSMDRGSWINSRLFSKPHLDGVREFMSFVSQRFSENEEVFGMHMALLGRWTRDYTVVQLELTPRKRKHYLAINKQQLTADIHGERRPPLIISSGEVGGVVADIGRLPEDAFCQDGAAVQQPGGAAAVAVPECGHLVGVHRREEDFVVDALLLRPPRPVVHGQGQAVDAEAGQAWLQHDPRDGDGGGEQRRAQGGGDRVGGGRRRRHGRREDGPPSSAAEGTRRPSGRSEGTPRQGQFAIDTNNKAVVDACTDLMQPGLRQLRYKLKRDFFDNKPANEVPTVSPITSMPNPQWKGVRKTKQIVKKFSTSKGQALEVLLRMAVLLQQEKYKDAPPTPFDFFKEFHCSSKTGFSENVKDAIAQMETILVEPVEEGQVPKTPAEAIAQVLPSTKFLQKIGQDPASTKRSVKSAARVRELEAEVEAAKQGAAALKDKVEELEKKVADSEEGRENQLGEIEELRNLTGELKKRQEKMETVLQFFAGINR</sequence>
<feature type="compositionally biased region" description="Basic and acidic residues" evidence="2">
    <location>
        <begin position="378"/>
        <end position="391"/>
    </location>
</feature>
<keyword evidence="1" id="KW-0175">Coiled coil</keyword>
<evidence type="ECO:0000256" key="2">
    <source>
        <dbReference type="SAM" id="MobiDB-lite"/>
    </source>
</evidence>
<evidence type="ECO:0000313" key="3">
    <source>
        <dbReference type="EMBL" id="TVU14696.1"/>
    </source>
</evidence>
<reference evidence="3 4" key="1">
    <citation type="journal article" date="2019" name="Sci. Rep.">
        <title>A high-quality genome of Eragrostis curvula grass provides insights into Poaceae evolution and supports new strategies to enhance forage quality.</title>
        <authorList>
            <person name="Carballo J."/>
            <person name="Santos B.A.C.M."/>
            <person name="Zappacosta D."/>
            <person name="Garbus I."/>
            <person name="Selva J.P."/>
            <person name="Gallo C.A."/>
            <person name="Diaz A."/>
            <person name="Albertini E."/>
            <person name="Caccamo M."/>
            <person name="Echenique V."/>
        </authorList>
    </citation>
    <scope>NUCLEOTIDE SEQUENCE [LARGE SCALE GENOMIC DNA]</scope>
    <source>
        <strain evidence="4">cv. Victoria</strain>
        <tissue evidence="3">Leaf</tissue>
    </source>
</reference>
<keyword evidence="4" id="KW-1185">Reference proteome</keyword>
<dbReference type="OrthoDB" id="1270396at2759"/>
<dbReference type="EMBL" id="RWGY01000031">
    <property type="protein sequence ID" value="TVU14696.1"/>
    <property type="molecule type" value="Genomic_DNA"/>
</dbReference>
<dbReference type="AlphaFoldDB" id="A0A5J9TTH1"/>
<comment type="caution">
    <text evidence="3">The sequence shown here is derived from an EMBL/GenBank/DDBJ whole genome shotgun (WGS) entry which is preliminary data.</text>
</comment>
<feature type="compositionally biased region" description="Polar residues" evidence="2">
    <location>
        <begin position="432"/>
        <end position="441"/>
    </location>
</feature>
<dbReference type="PANTHER" id="PTHR33063">
    <property type="entry name" value="OS02G0583500 PROTEIN"/>
    <property type="match status" value="1"/>
</dbReference>
<feature type="region of interest" description="Disordered" evidence="2">
    <location>
        <begin position="376"/>
        <end position="441"/>
    </location>
</feature>
<organism evidence="3 4">
    <name type="scientific">Eragrostis curvula</name>
    <name type="common">weeping love grass</name>
    <dbReference type="NCBI Taxonomy" id="38414"/>
    <lineage>
        <taxon>Eukaryota</taxon>
        <taxon>Viridiplantae</taxon>
        <taxon>Streptophyta</taxon>
        <taxon>Embryophyta</taxon>
        <taxon>Tracheophyta</taxon>
        <taxon>Spermatophyta</taxon>
        <taxon>Magnoliopsida</taxon>
        <taxon>Liliopsida</taxon>
        <taxon>Poales</taxon>
        <taxon>Poaceae</taxon>
        <taxon>PACMAD clade</taxon>
        <taxon>Chloridoideae</taxon>
        <taxon>Eragrostideae</taxon>
        <taxon>Eragrostidinae</taxon>
        <taxon>Eragrostis</taxon>
    </lineage>
</organism>